<evidence type="ECO:0000313" key="1">
    <source>
        <dbReference type="EMBL" id="CUS07095.1"/>
    </source>
</evidence>
<sequence>MRGVYRLLRRHERGPPILFAIRLRTTGIHPSRLISELARQATEWILAIVLPERPARVRADGDCLDHLAAGFLYAHVSQR</sequence>
<protein>
    <submittedName>
        <fullName evidence="1">Uncharacterized protein</fullName>
    </submittedName>
</protein>
<proteinExistence type="predicted"/>
<accession>A0A292PK75</accession>
<evidence type="ECO:0000313" key="2">
    <source>
        <dbReference type="Proteomes" id="UP001412239"/>
    </source>
</evidence>
<organism evidence="1 2">
    <name type="scientific">Tuber aestivum</name>
    <name type="common">summer truffle</name>
    <dbReference type="NCBI Taxonomy" id="59557"/>
    <lineage>
        <taxon>Eukaryota</taxon>
        <taxon>Fungi</taxon>
        <taxon>Dikarya</taxon>
        <taxon>Ascomycota</taxon>
        <taxon>Pezizomycotina</taxon>
        <taxon>Pezizomycetes</taxon>
        <taxon>Pezizales</taxon>
        <taxon>Tuberaceae</taxon>
        <taxon>Tuber</taxon>
    </lineage>
</organism>
<dbReference type="Proteomes" id="UP001412239">
    <property type="component" value="Unassembled WGS sequence"/>
</dbReference>
<name>A0A292PK75_9PEZI</name>
<keyword evidence="2" id="KW-1185">Reference proteome</keyword>
<dbReference type="AlphaFoldDB" id="A0A292PK75"/>
<reference evidence="1" key="1">
    <citation type="submission" date="2015-10" db="EMBL/GenBank/DDBJ databases">
        <authorList>
            <person name="Regsiter A."/>
            <person name="william w."/>
        </authorList>
    </citation>
    <scope>NUCLEOTIDE SEQUENCE</scope>
    <source>
        <strain evidence="1">Montdore</strain>
    </source>
</reference>
<gene>
    <name evidence="1" type="ORF">GSTUAT00008809001</name>
</gene>
<dbReference type="EMBL" id="LN891252">
    <property type="protein sequence ID" value="CUS07095.1"/>
    <property type="molecule type" value="Genomic_DNA"/>
</dbReference>